<dbReference type="OrthoDB" id="9993796at2759"/>
<sequence>MALHDNPPLPLHVALVGAGVGGLATAVSLRRNGHHVRIFETSQIKTEIGAGVGLQRNALRILKQFGYSRDNLKPVDFDGALAFDAKTGAGVMLPWLIPRDDELESRDLFCHRSDLHDELKRLAIGEGEGPPAQLFLDSKVVACDPEAGTLTLSSGEGIHADVVIGADGVHSTVRTSIVGNKVNAPGSGWSCFRCLFDASRLKEIPEFDWLTEGISGARSVAWREDGPLRIFFIYKCRSGTLVNFAASFTDPKQDDPDWTPAATREEILETFQGFHPKFLRILDLPAENPPMKWQLRVTPLLPTWIRGRAALLGDAAHATLPLLGQGLAMAIEEAATLGCLLPLGTTKEDVPARLEAYQTLRKARGEYVNTESVAQAGVPEKRGTYLRSREMQALLLEHDTVKIAQEYYNAHFGGGTARAA</sequence>
<accession>A0A8H7CGY8</accession>
<evidence type="ECO:0000259" key="6">
    <source>
        <dbReference type="Pfam" id="PF01494"/>
    </source>
</evidence>
<reference evidence="7" key="1">
    <citation type="submission" date="2020-05" db="EMBL/GenBank/DDBJ databases">
        <title>Mycena genomes resolve the evolution of fungal bioluminescence.</title>
        <authorList>
            <person name="Tsai I.J."/>
        </authorList>
    </citation>
    <scope>NUCLEOTIDE SEQUENCE</scope>
    <source>
        <strain evidence="7">CCC161011</strain>
    </source>
</reference>
<gene>
    <name evidence="7" type="ORF">MVEN_02138100</name>
</gene>
<dbReference type="Pfam" id="PF13450">
    <property type="entry name" value="NAD_binding_8"/>
    <property type="match status" value="1"/>
</dbReference>
<protein>
    <submittedName>
        <fullName evidence="7">FAD/NAD(P)-binding domain-containing protein</fullName>
    </submittedName>
</protein>
<dbReference type="SUPFAM" id="SSF54373">
    <property type="entry name" value="FAD-linked reductases, C-terminal domain"/>
    <property type="match status" value="1"/>
</dbReference>
<keyword evidence="5" id="KW-0503">Monooxygenase</keyword>
<dbReference type="SUPFAM" id="SSF51905">
    <property type="entry name" value="FAD/NAD(P)-binding domain"/>
    <property type="match status" value="1"/>
</dbReference>
<evidence type="ECO:0000256" key="3">
    <source>
        <dbReference type="ARBA" id="ARBA00022827"/>
    </source>
</evidence>
<dbReference type="PANTHER" id="PTHR13789">
    <property type="entry name" value="MONOOXYGENASE"/>
    <property type="match status" value="1"/>
</dbReference>
<dbReference type="InterPro" id="IPR002938">
    <property type="entry name" value="FAD-bd"/>
</dbReference>
<dbReference type="Gene3D" id="3.50.50.60">
    <property type="entry name" value="FAD/NAD(P)-binding domain"/>
    <property type="match status" value="1"/>
</dbReference>
<dbReference type="GO" id="GO:0071949">
    <property type="term" value="F:FAD binding"/>
    <property type="evidence" value="ECO:0007669"/>
    <property type="project" value="InterPro"/>
</dbReference>
<dbReference type="PRINTS" id="PR00420">
    <property type="entry name" value="RNGMNOXGNASE"/>
</dbReference>
<comment type="caution">
    <text evidence="7">The sequence shown here is derived from an EMBL/GenBank/DDBJ whole genome shotgun (WGS) entry which is preliminary data.</text>
</comment>
<keyword evidence="4" id="KW-0560">Oxidoreductase</keyword>
<proteinExistence type="inferred from homology"/>
<evidence type="ECO:0000313" key="7">
    <source>
        <dbReference type="EMBL" id="KAF7337015.1"/>
    </source>
</evidence>
<dbReference type="PANTHER" id="PTHR13789:SF314">
    <property type="entry name" value="FAD-BINDING DOMAIN-CONTAINING PROTEIN"/>
    <property type="match status" value="1"/>
</dbReference>
<dbReference type="GO" id="GO:0004497">
    <property type="term" value="F:monooxygenase activity"/>
    <property type="evidence" value="ECO:0007669"/>
    <property type="project" value="UniProtKB-KW"/>
</dbReference>
<keyword evidence="3" id="KW-0274">FAD</keyword>
<evidence type="ECO:0000256" key="5">
    <source>
        <dbReference type="ARBA" id="ARBA00023033"/>
    </source>
</evidence>
<keyword evidence="8" id="KW-1185">Reference proteome</keyword>
<dbReference type="Proteomes" id="UP000620124">
    <property type="component" value="Unassembled WGS sequence"/>
</dbReference>
<evidence type="ECO:0000256" key="4">
    <source>
        <dbReference type="ARBA" id="ARBA00023002"/>
    </source>
</evidence>
<dbReference type="AlphaFoldDB" id="A0A8H7CGY8"/>
<evidence type="ECO:0000256" key="2">
    <source>
        <dbReference type="ARBA" id="ARBA00022630"/>
    </source>
</evidence>
<dbReference type="EMBL" id="JACAZI010000022">
    <property type="protein sequence ID" value="KAF7337015.1"/>
    <property type="molecule type" value="Genomic_DNA"/>
</dbReference>
<feature type="domain" description="FAD-binding" evidence="6">
    <location>
        <begin position="155"/>
        <end position="368"/>
    </location>
</feature>
<dbReference type="InterPro" id="IPR050493">
    <property type="entry name" value="FAD-dep_Monooxygenase_BioMet"/>
</dbReference>
<evidence type="ECO:0000256" key="1">
    <source>
        <dbReference type="ARBA" id="ARBA00007992"/>
    </source>
</evidence>
<comment type="similarity">
    <text evidence="1">Belongs to the paxM FAD-dependent monooxygenase family.</text>
</comment>
<keyword evidence="2" id="KW-0285">Flavoprotein</keyword>
<dbReference type="InterPro" id="IPR036188">
    <property type="entry name" value="FAD/NAD-bd_sf"/>
</dbReference>
<dbReference type="Pfam" id="PF01494">
    <property type="entry name" value="FAD_binding_3"/>
    <property type="match status" value="1"/>
</dbReference>
<name>A0A8H7CGY8_9AGAR</name>
<organism evidence="7 8">
    <name type="scientific">Mycena venus</name>
    <dbReference type="NCBI Taxonomy" id="2733690"/>
    <lineage>
        <taxon>Eukaryota</taxon>
        <taxon>Fungi</taxon>
        <taxon>Dikarya</taxon>
        <taxon>Basidiomycota</taxon>
        <taxon>Agaricomycotina</taxon>
        <taxon>Agaricomycetes</taxon>
        <taxon>Agaricomycetidae</taxon>
        <taxon>Agaricales</taxon>
        <taxon>Marasmiineae</taxon>
        <taxon>Mycenaceae</taxon>
        <taxon>Mycena</taxon>
    </lineage>
</organism>
<evidence type="ECO:0000313" key="8">
    <source>
        <dbReference type="Proteomes" id="UP000620124"/>
    </source>
</evidence>